<protein>
    <submittedName>
        <fullName evidence="2">Uncharacterized protein</fullName>
    </submittedName>
</protein>
<keyword evidence="3" id="KW-1185">Reference proteome</keyword>
<name>A0A4Y2P4E8_ARAVE</name>
<evidence type="ECO:0000256" key="1">
    <source>
        <dbReference type="SAM" id="MobiDB-lite"/>
    </source>
</evidence>
<proteinExistence type="predicted"/>
<organism evidence="2 3">
    <name type="scientific">Araneus ventricosus</name>
    <name type="common">Orbweaver spider</name>
    <name type="synonym">Epeira ventricosa</name>
    <dbReference type="NCBI Taxonomy" id="182803"/>
    <lineage>
        <taxon>Eukaryota</taxon>
        <taxon>Metazoa</taxon>
        <taxon>Ecdysozoa</taxon>
        <taxon>Arthropoda</taxon>
        <taxon>Chelicerata</taxon>
        <taxon>Arachnida</taxon>
        <taxon>Araneae</taxon>
        <taxon>Araneomorphae</taxon>
        <taxon>Entelegynae</taxon>
        <taxon>Araneoidea</taxon>
        <taxon>Araneidae</taxon>
        <taxon>Araneus</taxon>
    </lineage>
</organism>
<dbReference type="Gene3D" id="3.30.420.10">
    <property type="entry name" value="Ribonuclease H-like superfamily/Ribonuclease H"/>
    <property type="match status" value="1"/>
</dbReference>
<comment type="caution">
    <text evidence="2">The sequence shown here is derived from an EMBL/GenBank/DDBJ whole genome shotgun (WGS) entry which is preliminary data.</text>
</comment>
<reference evidence="2 3" key="1">
    <citation type="journal article" date="2019" name="Sci. Rep.">
        <title>Orb-weaving spider Araneus ventricosus genome elucidates the spidroin gene catalogue.</title>
        <authorList>
            <person name="Kono N."/>
            <person name="Nakamura H."/>
            <person name="Ohtoshi R."/>
            <person name="Moran D.A.P."/>
            <person name="Shinohara A."/>
            <person name="Yoshida Y."/>
            <person name="Fujiwara M."/>
            <person name="Mori M."/>
            <person name="Tomita M."/>
            <person name="Arakawa K."/>
        </authorList>
    </citation>
    <scope>NUCLEOTIDE SEQUENCE [LARGE SCALE GENOMIC DNA]</scope>
</reference>
<dbReference type="InterPro" id="IPR036397">
    <property type="entry name" value="RNaseH_sf"/>
</dbReference>
<gene>
    <name evidence="2" type="ORF">AVEN_41431_1</name>
</gene>
<dbReference type="Proteomes" id="UP000499080">
    <property type="component" value="Unassembled WGS sequence"/>
</dbReference>
<evidence type="ECO:0000313" key="2">
    <source>
        <dbReference type="EMBL" id="GBN45869.1"/>
    </source>
</evidence>
<feature type="region of interest" description="Disordered" evidence="1">
    <location>
        <begin position="1"/>
        <end position="39"/>
    </location>
</feature>
<sequence>MNAPRPNPSRRRHELSLMEGPRAPPLLYSQKKQGPSYLSGGNSSVYARCSPGGIGESVKNVRDEQWSGRPSTSTTAWISQQVTFISSGLLKKHLASRYFRTDSEVQEAVIKWLRDLDLDFFFAGFERLVYRWHKCFNNYVGK</sequence>
<dbReference type="EMBL" id="BGPR01010374">
    <property type="protein sequence ID" value="GBN45869.1"/>
    <property type="molecule type" value="Genomic_DNA"/>
</dbReference>
<dbReference type="OrthoDB" id="6434373at2759"/>
<dbReference type="AlphaFoldDB" id="A0A4Y2P4E8"/>
<evidence type="ECO:0000313" key="3">
    <source>
        <dbReference type="Proteomes" id="UP000499080"/>
    </source>
</evidence>
<dbReference type="GO" id="GO:0003676">
    <property type="term" value="F:nucleic acid binding"/>
    <property type="evidence" value="ECO:0007669"/>
    <property type="project" value="InterPro"/>
</dbReference>
<accession>A0A4Y2P4E8</accession>